<evidence type="ECO:0000313" key="9">
    <source>
        <dbReference type="EMBL" id="SDK44318.1"/>
    </source>
</evidence>
<keyword evidence="9" id="KW-0223">Dioxygenase</keyword>
<dbReference type="Proteomes" id="UP000199202">
    <property type="component" value="Unassembled WGS sequence"/>
</dbReference>
<dbReference type="PIRSF" id="PIRSF019543">
    <property type="entry name" value="Clavaminate_syn"/>
    <property type="match status" value="1"/>
</dbReference>
<dbReference type="STRING" id="633440.SAMN05421869_11612"/>
<keyword evidence="4 6" id="KW-0408">Iron</keyword>
<reference evidence="9 10" key="1">
    <citation type="submission" date="2016-10" db="EMBL/GenBank/DDBJ databases">
        <authorList>
            <person name="de Groot N.N."/>
        </authorList>
    </citation>
    <scope>NUCLEOTIDE SEQUENCE [LARGE SCALE GENOMIC DNA]</scope>
    <source>
        <strain evidence="9 10">CGMCC 4.6533</strain>
    </source>
</reference>
<evidence type="ECO:0000256" key="6">
    <source>
        <dbReference type="PIRSR" id="PIRSR019543-2"/>
    </source>
</evidence>
<dbReference type="Gene3D" id="3.60.130.10">
    <property type="entry name" value="Clavaminate synthase-like"/>
    <property type="match status" value="1"/>
</dbReference>
<sequence>MSTIPIRRIDHNRVMKQASALLAEHQTVSDPEFLRDLPAAADDLGELRPPEPGEDFYVLRGLRVPDDELGPTPPGWAQTDRQRTAAWDAVMLLLAAALGRPFGWHGQQAGRLVHDIVPGKGHETEQTGASSTVDLAAHNEDAFHPGRANIMLLGCLRNPDHVTTRAARVRDTRLATDEIATLSRPALPILPDDAYAEAQPSPLEPTPMRTLWHREDGLCLRFDPAYTPLEQAEDAFMSAYERLAGELDRVSVGVPLEPGDVLVIDNDTVVHGREPFRARYDGTDRWLKRVNVRVPGRERPGERGEHGYGQRTIEPYQVA</sequence>
<dbReference type="SUPFAM" id="SSF51197">
    <property type="entry name" value="Clavaminate synthase-like"/>
    <property type="match status" value="1"/>
</dbReference>
<evidence type="ECO:0000256" key="5">
    <source>
        <dbReference type="PIRSR" id="PIRSR019543-1"/>
    </source>
</evidence>
<feature type="binding site" evidence="6">
    <location>
        <position position="140"/>
    </location>
    <ligand>
        <name>Fe cation</name>
        <dbReference type="ChEBI" id="CHEBI:24875"/>
    </ligand>
</feature>
<gene>
    <name evidence="9" type="ORF">SAMN05421869_11612</name>
</gene>
<feature type="binding site" evidence="5">
    <location>
        <position position="285"/>
    </location>
    <ligand>
        <name>2-oxoglutarate</name>
        <dbReference type="ChEBI" id="CHEBI:16810"/>
    </ligand>
</feature>
<evidence type="ECO:0000256" key="7">
    <source>
        <dbReference type="SAM" id="MobiDB-lite"/>
    </source>
</evidence>
<keyword evidence="3" id="KW-0560">Oxidoreductase</keyword>
<dbReference type="InterPro" id="IPR014503">
    <property type="entry name" value="Clavaminate_syn-like"/>
</dbReference>
<evidence type="ECO:0000313" key="10">
    <source>
        <dbReference type="Proteomes" id="UP000199202"/>
    </source>
</evidence>
<comment type="similarity">
    <text evidence="1">Belongs to the clavaminate synthase family.</text>
</comment>
<keyword evidence="10" id="KW-1185">Reference proteome</keyword>
<organism evidence="9 10">
    <name type="scientific">Nonomuraea jiangxiensis</name>
    <dbReference type="NCBI Taxonomy" id="633440"/>
    <lineage>
        <taxon>Bacteria</taxon>
        <taxon>Bacillati</taxon>
        <taxon>Actinomycetota</taxon>
        <taxon>Actinomycetes</taxon>
        <taxon>Streptosporangiales</taxon>
        <taxon>Streptosporangiaceae</taxon>
        <taxon>Nonomuraea</taxon>
    </lineage>
</organism>
<feature type="binding site" evidence="5">
    <location>
        <position position="163"/>
    </location>
    <ligand>
        <name>2-oxoglutarate</name>
        <dbReference type="ChEBI" id="CHEBI:16810"/>
    </ligand>
</feature>
<feature type="binding site" evidence="6">
    <location>
        <position position="271"/>
    </location>
    <ligand>
        <name>Fe cation</name>
        <dbReference type="ChEBI" id="CHEBI:24875"/>
    </ligand>
</feature>
<evidence type="ECO:0000256" key="1">
    <source>
        <dbReference type="ARBA" id="ARBA00008425"/>
    </source>
</evidence>
<evidence type="ECO:0000256" key="2">
    <source>
        <dbReference type="ARBA" id="ARBA00022723"/>
    </source>
</evidence>
<name>A0A1G9BXY8_9ACTN</name>
<feature type="region of interest" description="Disordered" evidence="7">
    <location>
        <begin position="296"/>
        <end position="319"/>
    </location>
</feature>
<evidence type="ECO:0000256" key="4">
    <source>
        <dbReference type="ARBA" id="ARBA00023004"/>
    </source>
</evidence>
<feature type="binding site" evidence="6">
    <location>
        <position position="138"/>
    </location>
    <ligand>
        <name>Fe cation</name>
        <dbReference type="ChEBI" id="CHEBI:24875"/>
    </ligand>
</feature>
<proteinExistence type="inferred from homology"/>
<dbReference type="AlphaFoldDB" id="A0A1G9BXY8"/>
<evidence type="ECO:0000256" key="3">
    <source>
        <dbReference type="ARBA" id="ARBA00023002"/>
    </source>
</evidence>
<evidence type="ECO:0000259" key="8">
    <source>
        <dbReference type="Pfam" id="PF02668"/>
    </source>
</evidence>
<dbReference type="InterPro" id="IPR003819">
    <property type="entry name" value="TauD/TfdA-like"/>
</dbReference>
<dbReference type="EMBL" id="FNDJ01000016">
    <property type="protein sequence ID" value="SDK44318.1"/>
    <property type="molecule type" value="Genomic_DNA"/>
</dbReference>
<dbReference type="GO" id="GO:0005506">
    <property type="term" value="F:iron ion binding"/>
    <property type="evidence" value="ECO:0007669"/>
    <property type="project" value="InterPro"/>
</dbReference>
<dbReference type="InterPro" id="IPR042098">
    <property type="entry name" value="TauD-like_sf"/>
</dbReference>
<feature type="domain" description="TauD/TfdA-like" evidence="8">
    <location>
        <begin position="222"/>
        <end position="290"/>
    </location>
</feature>
<dbReference type="Pfam" id="PF02668">
    <property type="entry name" value="TauD"/>
    <property type="match status" value="1"/>
</dbReference>
<accession>A0A1G9BXY8</accession>
<keyword evidence="2 6" id="KW-0479">Metal-binding</keyword>
<dbReference type="GO" id="GO:0051213">
    <property type="term" value="F:dioxygenase activity"/>
    <property type="evidence" value="ECO:0007669"/>
    <property type="project" value="UniProtKB-KW"/>
</dbReference>
<feature type="compositionally biased region" description="Basic and acidic residues" evidence="7">
    <location>
        <begin position="296"/>
        <end position="308"/>
    </location>
</feature>
<protein>
    <submittedName>
        <fullName evidence="9">Taurine catabolism dioxygenase TauD, TfdA family</fullName>
    </submittedName>
</protein>
<feature type="binding site" evidence="5">
    <location>
        <position position="289"/>
    </location>
    <ligand>
        <name>2-oxoglutarate</name>
        <dbReference type="ChEBI" id="CHEBI:16810"/>
    </ligand>
</feature>
<dbReference type="RefSeq" id="WP_245765406.1">
    <property type="nucleotide sequence ID" value="NZ_FNDJ01000016.1"/>
</dbReference>